<organism evidence="4 5">
    <name type="scientific">Paracraurococcus ruber</name>
    <dbReference type="NCBI Taxonomy" id="77675"/>
    <lineage>
        <taxon>Bacteria</taxon>
        <taxon>Pseudomonadati</taxon>
        <taxon>Pseudomonadota</taxon>
        <taxon>Alphaproteobacteria</taxon>
        <taxon>Acetobacterales</taxon>
        <taxon>Roseomonadaceae</taxon>
        <taxon>Paracraurococcus</taxon>
    </lineage>
</organism>
<dbReference type="InterPro" id="IPR036237">
    <property type="entry name" value="Xyl_isomerase-like_sf"/>
</dbReference>
<protein>
    <submittedName>
        <fullName evidence="4">Hydroxypyruvate isomerase</fullName>
    </submittedName>
</protein>
<dbReference type="InterPro" id="IPR026040">
    <property type="entry name" value="HyI-like"/>
</dbReference>
<comment type="caution">
    <text evidence="4">The sequence shown here is derived from an EMBL/GenBank/DDBJ whole genome shotgun (WGS) entry which is preliminary data.</text>
</comment>
<dbReference type="GO" id="GO:0016853">
    <property type="term" value="F:isomerase activity"/>
    <property type="evidence" value="ECO:0007669"/>
    <property type="project" value="UniProtKB-KW"/>
</dbReference>
<dbReference type="PANTHER" id="PTHR43489">
    <property type="entry name" value="ISOMERASE"/>
    <property type="match status" value="1"/>
</dbReference>
<reference evidence="4 5" key="1">
    <citation type="journal article" date="2020" name="Microorganisms">
        <title>Osmotic Adaptation and Compatible Solute Biosynthesis of Phototrophic Bacteria as Revealed from Genome Analyses.</title>
        <authorList>
            <person name="Imhoff J.F."/>
            <person name="Rahn T."/>
            <person name="Kunzel S."/>
            <person name="Keller A."/>
            <person name="Neulinger S.C."/>
        </authorList>
    </citation>
    <scope>NUCLEOTIDE SEQUENCE [LARGE SCALE GENOMIC DNA]</scope>
    <source>
        <strain evidence="4 5">DSM 15382</strain>
    </source>
</reference>
<dbReference type="Gene3D" id="3.20.20.150">
    <property type="entry name" value="Divalent-metal-dependent TIM barrel enzymes"/>
    <property type="match status" value="1"/>
</dbReference>
<dbReference type="SUPFAM" id="SSF51658">
    <property type="entry name" value="Xylose isomerase-like"/>
    <property type="match status" value="1"/>
</dbReference>
<feature type="domain" description="Xylose isomerase-like TIM barrel" evidence="3">
    <location>
        <begin position="21"/>
        <end position="270"/>
    </location>
</feature>
<dbReference type="RefSeq" id="WP_133218029.1">
    <property type="nucleotide sequence ID" value="NZ_NRSG01000001.1"/>
</dbReference>
<gene>
    <name evidence="4" type="ORF">CKO45_00260</name>
</gene>
<dbReference type="Pfam" id="PF01261">
    <property type="entry name" value="AP_endonuc_2"/>
    <property type="match status" value="1"/>
</dbReference>
<name>A0ABS1CR46_9PROT</name>
<accession>A0ABS1CR46</accession>
<dbReference type="Proteomes" id="UP000697995">
    <property type="component" value="Unassembled WGS sequence"/>
</dbReference>
<dbReference type="InterPro" id="IPR013022">
    <property type="entry name" value="Xyl_isomerase-like_TIM-brl"/>
</dbReference>
<evidence type="ECO:0000256" key="2">
    <source>
        <dbReference type="PIRNR" id="PIRNR006241"/>
    </source>
</evidence>
<dbReference type="PIRSF" id="PIRSF006241">
    <property type="entry name" value="HyI"/>
    <property type="match status" value="1"/>
</dbReference>
<evidence type="ECO:0000313" key="4">
    <source>
        <dbReference type="EMBL" id="MBK1656661.1"/>
    </source>
</evidence>
<keyword evidence="1 2" id="KW-0413">Isomerase</keyword>
<comment type="similarity">
    <text evidence="2">Belongs to the hyi family.</text>
</comment>
<evidence type="ECO:0000256" key="1">
    <source>
        <dbReference type="ARBA" id="ARBA00023235"/>
    </source>
</evidence>
<dbReference type="EMBL" id="NRSG01000001">
    <property type="protein sequence ID" value="MBK1656661.1"/>
    <property type="molecule type" value="Genomic_DNA"/>
</dbReference>
<dbReference type="InterPro" id="IPR050417">
    <property type="entry name" value="Sugar_Epim/Isomerase"/>
</dbReference>
<evidence type="ECO:0000313" key="5">
    <source>
        <dbReference type="Proteomes" id="UP000697995"/>
    </source>
</evidence>
<keyword evidence="5" id="KW-1185">Reference proteome</keyword>
<dbReference type="PANTHER" id="PTHR43489:SF6">
    <property type="entry name" value="HYDROXYPYRUVATE ISOMERASE-RELATED"/>
    <property type="match status" value="1"/>
</dbReference>
<evidence type="ECO:0000259" key="3">
    <source>
        <dbReference type="Pfam" id="PF01261"/>
    </source>
</evidence>
<sequence>MPRFAANLHYLFNEHPFEARFAAAAGSGFRAVEAQVPFAWPAARLASLLRENGLAMALIDTPPGDWDAGERGLAAIPGREAEFRKGVALALDYAMALGCECVHVIAGTVPPSADRNAMQATWLRNLEYAAEVFAPHGVAAVIEPINPLHGVVADGERYTTLGMRNFYLTSTAQAQEAIATIGHPNLHLHLDLYHLQLTEGRVADTLRAVIGNARHLQIAGVPGRNEPDGEGELNYPWLFDLIDALGYAGWVGCEYRPRAGTREGLGWARRWGIG</sequence>
<proteinExistence type="inferred from homology"/>